<dbReference type="Gene3D" id="3.40.50.720">
    <property type="entry name" value="NAD(P)-binding Rossmann-like Domain"/>
    <property type="match status" value="1"/>
</dbReference>
<feature type="domain" description="Enoyl reductase (ER)" evidence="1">
    <location>
        <begin position="30"/>
        <end position="311"/>
    </location>
</feature>
<dbReference type="PANTHER" id="PTHR11695:SF294">
    <property type="entry name" value="RETICULON-4-INTERACTING PROTEIN 1, MITOCHONDRIAL"/>
    <property type="match status" value="1"/>
</dbReference>
<evidence type="ECO:0000313" key="2">
    <source>
        <dbReference type="EMBL" id="VVC87709.1"/>
    </source>
</evidence>
<evidence type="ECO:0000259" key="1">
    <source>
        <dbReference type="SMART" id="SM00829"/>
    </source>
</evidence>
<dbReference type="SMART" id="SM00829">
    <property type="entry name" value="PKS_ER"/>
    <property type="match status" value="1"/>
</dbReference>
<dbReference type="InterPro" id="IPR013154">
    <property type="entry name" value="ADH-like_N"/>
</dbReference>
<dbReference type="AlphaFoldDB" id="A0A5E4PPC9"/>
<accession>A0A5E4PPC9</accession>
<dbReference type="GO" id="GO:0016491">
    <property type="term" value="F:oxidoreductase activity"/>
    <property type="evidence" value="ECO:0007669"/>
    <property type="project" value="InterPro"/>
</dbReference>
<dbReference type="InterPro" id="IPR020843">
    <property type="entry name" value="ER"/>
</dbReference>
<protein>
    <recommendedName>
        <fullName evidence="1">Enoyl reductase (ER) domain-containing protein</fullName>
    </recommendedName>
</protein>
<gene>
    <name evidence="2" type="ORF">LSINAPIS_LOCUS1245</name>
</gene>
<dbReference type="Gene3D" id="3.90.180.10">
    <property type="entry name" value="Medium-chain alcohol dehydrogenases, catalytic domain"/>
    <property type="match status" value="1"/>
</dbReference>
<dbReference type="GO" id="GO:0005739">
    <property type="term" value="C:mitochondrion"/>
    <property type="evidence" value="ECO:0007669"/>
    <property type="project" value="TreeGrafter"/>
</dbReference>
<keyword evidence="3" id="KW-1185">Reference proteome</keyword>
<dbReference type="EMBL" id="FZQP02000171">
    <property type="protein sequence ID" value="VVC87709.1"/>
    <property type="molecule type" value="Genomic_DNA"/>
</dbReference>
<dbReference type="Pfam" id="PF08240">
    <property type="entry name" value="ADH_N"/>
    <property type="match status" value="1"/>
</dbReference>
<evidence type="ECO:0000313" key="3">
    <source>
        <dbReference type="Proteomes" id="UP000324832"/>
    </source>
</evidence>
<name>A0A5E4PPC9_9NEOP</name>
<sequence>MAAAAGMKVAAGVRAAGGGRMLAWRLHSYGGLGELRLDNSRVPPLRRTDEVLVQVHAAGLNPLDVGMAGGYGSRVLNMLRQLEGSEMEFPLVLGRDLCGTVVRGGSAARLRPGTRVWAALPPHRPGALAQFVVLRDSWAGEAPRALDAASAGGALYAALTACSALRAGGMLNTPRSRGARVLLLGLGGVGQAALQLLAAGGAQVVAGCAAEQAELARRLGAVEALDRHAADYERALEQGGPYALVLDCSGAGGWAASERRWRLARYVTLSSPLLRETDARGLLAGGARALADLGAQNLALRRAQPAGAAVLSYIIGSRMST</sequence>
<proteinExistence type="predicted"/>
<dbReference type="InterPro" id="IPR011032">
    <property type="entry name" value="GroES-like_sf"/>
</dbReference>
<organism evidence="2 3">
    <name type="scientific">Leptidea sinapis</name>
    <dbReference type="NCBI Taxonomy" id="189913"/>
    <lineage>
        <taxon>Eukaryota</taxon>
        <taxon>Metazoa</taxon>
        <taxon>Ecdysozoa</taxon>
        <taxon>Arthropoda</taxon>
        <taxon>Hexapoda</taxon>
        <taxon>Insecta</taxon>
        <taxon>Pterygota</taxon>
        <taxon>Neoptera</taxon>
        <taxon>Endopterygota</taxon>
        <taxon>Lepidoptera</taxon>
        <taxon>Glossata</taxon>
        <taxon>Ditrysia</taxon>
        <taxon>Papilionoidea</taxon>
        <taxon>Pieridae</taxon>
        <taxon>Dismorphiinae</taxon>
        <taxon>Leptidea</taxon>
    </lineage>
</organism>
<dbReference type="SUPFAM" id="SSF51735">
    <property type="entry name" value="NAD(P)-binding Rossmann-fold domains"/>
    <property type="match status" value="1"/>
</dbReference>
<reference evidence="2 3" key="1">
    <citation type="submission" date="2017-07" db="EMBL/GenBank/DDBJ databases">
        <authorList>
            <person name="Talla V."/>
            <person name="Backstrom N."/>
        </authorList>
    </citation>
    <scope>NUCLEOTIDE SEQUENCE [LARGE SCALE GENOMIC DNA]</scope>
</reference>
<dbReference type="PANTHER" id="PTHR11695">
    <property type="entry name" value="ALCOHOL DEHYDROGENASE RELATED"/>
    <property type="match status" value="1"/>
</dbReference>
<dbReference type="Proteomes" id="UP000324832">
    <property type="component" value="Unassembled WGS sequence"/>
</dbReference>
<dbReference type="InterPro" id="IPR036291">
    <property type="entry name" value="NAD(P)-bd_dom_sf"/>
</dbReference>
<dbReference type="SUPFAM" id="SSF50129">
    <property type="entry name" value="GroES-like"/>
    <property type="match status" value="1"/>
</dbReference>
<dbReference type="InterPro" id="IPR050700">
    <property type="entry name" value="YIM1/Zinc_Alcohol_DH_Fams"/>
</dbReference>